<sequence length="89" mass="10563">MPIFLIDFLNHFFLTKALKKQSFFKGKFQKISFWVTEYNRYNRCVRAEPSPINGTLKGDEGLFNYQLVIFLKILPGNFNTKYELKLGIY</sequence>
<keyword evidence="2" id="KW-1185">Reference proteome</keyword>
<protein>
    <submittedName>
        <fullName evidence="1">Uncharacterized protein</fullName>
    </submittedName>
</protein>
<name>A0A3M7R266_BRAPC</name>
<evidence type="ECO:0000313" key="1">
    <source>
        <dbReference type="EMBL" id="RNA17666.1"/>
    </source>
</evidence>
<reference evidence="1 2" key="1">
    <citation type="journal article" date="2018" name="Sci. Rep.">
        <title>Genomic signatures of local adaptation to the degree of environmental predictability in rotifers.</title>
        <authorList>
            <person name="Franch-Gras L."/>
            <person name="Hahn C."/>
            <person name="Garcia-Roger E.M."/>
            <person name="Carmona M.J."/>
            <person name="Serra M."/>
            <person name="Gomez A."/>
        </authorList>
    </citation>
    <scope>NUCLEOTIDE SEQUENCE [LARGE SCALE GENOMIC DNA]</scope>
    <source>
        <strain evidence="1">HYR1</strain>
    </source>
</reference>
<proteinExistence type="predicted"/>
<organism evidence="1 2">
    <name type="scientific">Brachionus plicatilis</name>
    <name type="common">Marine rotifer</name>
    <name type="synonym">Brachionus muelleri</name>
    <dbReference type="NCBI Taxonomy" id="10195"/>
    <lineage>
        <taxon>Eukaryota</taxon>
        <taxon>Metazoa</taxon>
        <taxon>Spiralia</taxon>
        <taxon>Gnathifera</taxon>
        <taxon>Rotifera</taxon>
        <taxon>Eurotatoria</taxon>
        <taxon>Monogononta</taxon>
        <taxon>Pseudotrocha</taxon>
        <taxon>Ploima</taxon>
        <taxon>Brachionidae</taxon>
        <taxon>Brachionus</taxon>
    </lineage>
</organism>
<gene>
    <name evidence="1" type="ORF">BpHYR1_044874</name>
</gene>
<dbReference type="EMBL" id="REGN01004406">
    <property type="protein sequence ID" value="RNA17666.1"/>
    <property type="molecule type" value="Genomic_DNA"/>
</dbReference>
<evidence type="ECO:0000313" key="2">
    <source>
        <dbReference type="Proteomes" id="UP000276133"/>
    </source>
</evidence>
<dbReference type="AlphaFoldDB" id="A0A3M7R266"/>
<comment type="caution">
    <text evidence="1">The sequence shown here is derived from an EMBL/GenBank/DDBJ whole genome shotgun (WGS) entry which is preliminary data.</text>
</comment>
<accession>A0A3M7R266</accession>
<dbReference type="Proteomes" id="UP000276133">
    <property type="component" value="Unassembled WGS sequence"/>
</dbReference>